<proteinExistence type="inferred from homology"/>
<evidence type="ECO:0000256" key="1">
    <source>
        <dbReference type="ARBA" id="ARBA00001947"/>
    </source>
</evidence>
<evidence type="ECO:0000256" key="7">
    <source>
        <dbReference type="ARBA" id="ARBA00022723"/>
    </source>
</evidence>
<sequence length="708" mass="79882">MEQHKRLLLAISLTTVYSFIIPLISSRSVLSGPSVSSIINTSNISEARFLCEAGVFEKDFSSQINTSFQSSGKSWCSRLAPKKFATMGKDKWLGSVDPSSFSNPEDLLTDSIALRWKVNFDSKTISGAAVYDLIVLNPEATNLILDTRDIEVSKVSSVPDGKDLSFTVGKTVSSFGESLTINVAELVKATGLNKTLKVEIQYTTSHKCTALQWLDPLQTSGKKHPYAFSQCQAIHARSLLPCQDTPYVKAKYTAEVSVPKELQALMSAVLVGEPTVDGNNKVYRFEQKIPIPSYLTAIAVGDIVGKSVGPRSTVWAERDVVEAAAYEFAETESMLKAAENIYGKYVWGVYDILVLPPSFPYGGMENPCLTFATPTLLAGDRSLANVIAHEIAHSWTGNLVTNNNWEHFWLNEGFTVFAERKILAALYGEKFRQFAFIGGWDELAEHVKEVKQDNPLTRLVVDLNGIDPDDAFSKVPYEKGSAFLYYLEQKVGTSVFEPFLYQYIQDNAYKSINSDLFKSQFITYMKSKGVADKIADVDWDRWFYTPGLPPVKNEYDTTLREACTKLKDRMFQWDPSTRIPFQKSDFDTLLPAQMEQFLQELIDDEKPLPLLKLQAMEKLFDMNARKSSEIRFRWIRLCIKGGWKDVLPLALKFVNEQGRMKFVRPIYRALYAWEDVGRQAAIDNFKENSKYMMHVSAKMVALDLKLRD</sequence>
<comment type="cofactor">
    <cofactor evidence="1">
        <name>Zn(2+)</name>
        <dbReference type="ChEBI" id="CHEBI:29105"/>
    </cofactor>
</comment>
<keyword evidence="9" id="KW-0862">Zinc</keyword>
<dbReference type="Pfam" id="PF17900">
    <property type="entry name" value="Peptidase_M1_N"/>
    <property type="match status" value="1"/>
</dbReference>
<keyword evidence="8" id="KW-0378">Hydrolase</keyword>
<evidence type="ECO:0000256" key="9">
    <source>
        <dbReference type="ARBA" id="ARBA00022833"/>
    </source>
</evidence>
<evidence type="ECO:0000256" key="3">
    <source>
        <dbReference type="ARBA" id="ARBA00004609"/>
    </source>
</evidence>
<comment type="subcellular location">
    <subcellularLocation>
        <location evidence="3">Cell membrane</location>
        <topology evidence="3">Lipid-anchor</topology>
        <topology evidence="3">GPI-anchor</topology>
    </subcellularLocation>
    <subcellularLocation>
        <location evidence="2">Cytoplasm</location>
    </subcellularLocation>
</comment>
<dbReference type="PRINTS" id="PR00756">
    <property type="entry name" value="ALADIPTASE"/>
</dbReference>
<dbReference type="Gene3D" id="2.60.40.1730">
    <property type="entry name" value="tricorn interacting facor f3 domain"/>
    <property type="match status" value="1"/>
</dbReference>
<evidence type="ECO:0000256" key="6">
    <source>
        <dbReference type="ARBA" id="ARBA00022670"/>
    </source>
</evidence>
<dbReference type="PANTHER" id="PTHR45726">
    <property type="entry name" value="LEUKOTRIENE A-4 HYDROLASE"/>
    <property type="match status" value="1"/>
</dbReference>
<evidence type="ECO:0000256" key="10">
    <source>
        <dbReference type="ARBA" id="ARBA00023049"/>
    </source>
</evidence>
<name>A0ABP1PLB7_9HEXA</name>
<dbReference type="Gene3D" id="1.10.390.10">
    <property type="entry name" value="Neutral Protease Domain 2"/>
    <property type="match status" value="1"/>
</dbReference>
<dbReference type="Pfam" id="PF01433">
    <property type="entry name" value="Peptidase_M1"/>
    <property type="match status" value="1"/>
</dbReference>
<reference evidence="12 13" key="1">
    <citation type="submission" date="2024-08" db="EMBL/GenBank/DDBJ databases">
        <authorList>
            <person name="Cucini C."/>
            <person name="Frati F."/>
        </authorList>
    </citation>
    <scope>NUCLEOTIDE SEQUENCE [LARGE SCALE GENOMIC DNA]</scope>
</reference>
<dbReference type="Gene3D" id="1.25.40.320">
    <property type="entry name" value="Peptidase M1, leukotriene A4 hydrolase/aminopeptidase C-terminal domain"/>
    <property type="match status" value="1"/>
</dbReference>
<dbReference type="InterPro" id="IPR014782">
    <property type="entry name" value="Peptidase_M1_dom"/>
</dbReference>
<dbReference type="InterPro" id="IPR045357">
    <property type="entry name" value="Aminopeptidase_N-like_N"/>
</dbReference>
<dbReference type="InterPro" id="IPR034015">
    <property type="entry name" value="M1_LTA4H"/>
</dbReference>
<dbReference type="CDD" id="cd09599">
    <property type="entry name" value="M1_LTA4H"/>
    <property type="match status" value="1"/>
</dbReference>
<dbReference type="InterPro" id="IPR027268">
    <property type="entry name" value="Peptidase_M4/M1_CTD_sf"/>
</dbReference>
<dbReference type="InterPro" id="IPR042097">
    <property type="entry name" value="Aminopeptidase_N-like_N_sf"/>
</dbReference>
<comment type="similarity">
    <text evidence="4">Belongs to the peptidase M1 family.</text>
</comment>
<dbReference type="EMBL" id="CAXLJM020000004">
    <property type="protein sequence ID" value="CAL8070181.1"/>
    <property type="molecule type" value="Genomic_DNA"/>
</dbReference>
<dbReference type="Proteomes" id="UP001642540">
    <property type="component" value="Unassembled WGS sequence"/>
</dbReference>
<evidence type="ECO:0000256" key="5">
    <source>
        <dbReference type="ARBA" id="ARBA00022490"/>
    </source>
</evidence>
<keyword evidence="13" id="KW-1185">Reference proteome</keyword>
<dbReference type="InterPro" id="IPR049980">
    <property type="entry name" value="LTA4H_cat"/>
</dbReference>
<dbReference type="InterPro" id="IPR001930">
    <property type="entry name" value="Peptidase_M1"/>
</dbReference>
<dbReference type="Pfam" id="PF09127">
    <property type="entry name" value="Leuk-A4-hydro_C"/>
    <property type="match status" value="1"/>
</dbReference>
<dbReference type="SMART" id="SM01263">
    <property type="entry name" value="Leuk-A4-hydro_C"/>
    <property type="match status" value="1"/>
</dbReference>
<comment type="caution">
    <text evidence="12">The sequence shown here is derived from an EMBL/GenBank/DDBJ whole genome shotgun (WGS) entry which is preliminary data.</text>
</comment>
<accession>A0ABP1PLB7</accession>
<dbReference type="SUPFAM" id="SSF48371">
    <property type="entry name" value="ARM repeat"/>
    <property type="match status" value="1"/>
</dbReference>
<feature type="domain" description="Peptidase M1 leukotriene A4 hydrolase/aminopeptidase C-terminal" evidence="11">
    <location>
        <begin position="558"/>
        <end position="704"/>
    </location>
</feature>
<dbReference type="InterPro" id="IPR016024">
    <property type="entry name" value="ARM-type_fold"/>
</dbReference>
<evidence type="ECO:0000313" key="12">
    <source>
        <dbReference type="EMBL" id="CAL8070181.1"/>
    </source>
</evidence>
<dbReference type="Gene3D" id="3.30.2010.30">
    <property type="match status" value="1"/>
</dbReference>
<keyword evidence="10" id="KW-0482">Metalloprotease</keyword>
<gene>
    <name evidence="12" type="ORF">ODALV1_LOCUS1116</name>
</gene>
<keyword evidence="6" id="KW-0645">Protease</keyword>
<protein>
    <recommendedName>
        <fullName evidence="11">Peptidase M1 leukotriene A4 hydrolase/aminopeptidase C-terminal domain-containing protein</fullName>
    </recommendedName>
</protein>
<dbReference type="SUPFAM" id="SSF63737">
    <property type="entry name" value="Leukotriene A4 hydrolase N-terminal domain"/>
    <property type="match status" value="1"/>
</dbReference>
<evidence type="ECO:0000256" key="2">
    <source>
        <dbReference type="ARBA" id="ARBA00004496"/>
    </source>
</evidence>
<evidence type="ECO:0000259" key="11">
    <source>
        <dbReference type="SMART" id="SM01263"/>
    </source>
</evidence>
<dbReference type="InterPro" id="IPR015211">
    <property type="entry name" value="Peptidase_M1_C"/>
</dbReference>
<evidence type="ECO:0000256" key="4">
    <source>
        <dbReference type="ARBA" id="ARBA00010136"/>
    </source>
</evidence>
<dbReference type="PANTHER" id="PTHR45726:SF3">
    <property type="entry name" value="LEUKOTRIENE A-4 HYDROLASE"/>
    <property type="match status" value="1"/>
</dbReference>
<evidence type="ECO:0000256" key="8">
    <source>
        <dbReference type="ARBA" id="ARBA00022801"/>
    </source>
</evidence>
<organism evidence="12 13">
    <name type="scientific">Orchesella dallaii</name>
    <dbReference type="NCBI Taxonomy" id="48710"/>
    <lineage>
        <taxon>Eukaryota</taxon>
        <taxon>Metazoa</taxon>
        <taxon>Ecdysozoa</taxon>
        <taxon>Arthropoda</taxon>
        <taxon>Hexapoda</taxon>
        <taxon>Collembola</taxon>
        <taxon>Entomobryomorpha</taxon>
        <taxon>Entomobryoidea</taxon>
        <taxon>Orchesellidae</taxon>
        <taxon>Orchesellinae</taxon>
        <taxon>Orchesella</taxon>
    </lineage>
</organism>
<evidence type="ECO:0000313" key="13">
    <source>
        <dbReference type="Proteomes" id="UP001642540"/>
    </source>
</evidence>
<keyword evidence="7" id="KW-0479">Metal-binding</keyword>
<dbReference type="InterPro" id="IPR038502">
    <property type="entry name" value="M1_LTA-4_hydro/amino_C_sf"/>
</dbReference>
<keyword evidence="5" id="KW-0963">Cytoplasm</keyword>
<dbReference type="SUPFAM" id="SSF55486">
    <property type="entry name" value="Metalloproteases ('zincins'), catalytic domain"/>
    <property type="match status" value="1"/>
</dbReference>